<dbReference type="Gene3D" id="2.102.10.10">
    <property type="entry name" value="Rieske [2Fe-2S] iron-sulphur domain"/>
    <property type="match status" value="1"/>
</dbReference>
<dbReference type="Proteomes" id="UP001221366">
    <property type="component" value="Unassembled WGS sequence"/>
</dbReference>
<keyword evidence="8" id="KW-1185">Reference proteome</keyword>
<accession>A0ABT5Y3N0</accession>
<dbReference type="PANTHER" id="PTHR10134">
    <property type="entry name" value="CYTOCHROME B-C1 COMPLEX SUBUNIT RIESKE, MITOCHONDRIAL"/>
    <property type="match status" value="1"/>
</dbReference>
<organism evidence="7 8">
    <name type="scientific">Flagellimonas yonaguniensis</name>
    <dbReference type="NCBI Taxonomy" id="3031325"/>
    <lineage>
        <taxon>Bacteria</taxon>
        <taxon>Pseudomonadati</taxon>
        <taxon>Bacteroidota</taxon>
        <taxon>Flavobacteriia</taxon>
        <taxon>Flavobacteriales</taxon>
        <taxon>Flavobacteriaceae</taxon>
        <taxon>Flagellimonas</taxon>
    </lineage>
</organism>
<dbReference type="RefSeq" id="WP_163627754.1">
    <property type="nucleotide sequence ID" value="NZ_JARFVB010000018.1"/>
</dbReference>
<keyword evidence="5" id="KW-1015">Disulfide bond</keyword>
<evidence type="ECO:0000256" key="2">
    <source>
        <dbReference type="ARBA" id="ARBA00022723"/>
    </source>
</evidence>
<protein>
    <submittedName>
        <fullName evidence="7">Rieske (2Fe-2S) protein</fullName>
    </submittedName>
</protein>
<feature type="domain" description="Rieske" evidence="6">
    <location>
        <begin position="53"/>
        <end position="139"/>
    </location>
</feature>
<name>A0ABT5Y3N0_9FLAO</name>
<keyword evidence="3" id="KW-0408">Iron</keyword>
<evidence type="ECO:0000256" key="1">
    <source>
        <dbReference type="ARBA" id="ARBA00022714"/>
    </source>
</evidence>
<sequence>MDRKEFIKTCGCACLGVSSMAILLQGCVTTKSITAPIVRDHLVIQRTDFMKGEKAVEYLIVDNGQLQFPIYIFRFSETEYTALYLRCTHQGNELNAYGDKLVCSAHGSEFDNKGNVIQGPAKEALRSFPVQITDQNILISLKKA</sequence>
<dbReference type="EMBL" id="JARFVB010000018">
    <property type="protein sequence ID" value="MDF0718053.1"/>
    <property type="molecule type" value="Genomic_DNA"/>
</dbReference>
<evidence type="ECO:0000256" key="5">
    <source>
        <dbReference type="ARBA" id="ARBA00023157"/>
    </source>
</evidence>
<dbReference type="PROSITE" id="PS51296">
    <property type="entry name" value="RIESKE"/>
    <property type="match status" value="1"/>
</dbReference>
<evidence type="ECO:0000313" key="7">
    <source>
        <dbReference type="EMBL" id="MDF0718053.1"/>
    </source>
</evidence>
<evidence type="ECO:0000256" key="4">
    <source>
        <dbReference type="ARBA" id="ARBA00023014"/>
    </source>
</evidence>
<evidence type="ECO:0000259" key="6">
    <source>
        <dbReference type="PROSITE" id="PS51296"/>
    </source>
</evidence>
<proteinExistence type="predicted"/>
<keyword evidence="2" id="KW-0479">Metal-binding</keyword>
<dbReference type="SUPFAM" id="SSF50022">
    <property type="entry name" value="ISP domain"/>
    <property type="match status" value="1"/>
</dbReference>
<dbReference type="InterPro" id="IPR014349">
    <property type="entry name" value="Rieske_Fe-S_prot"/>
</dbReference>
<dbReference type="Pfam" id="PF00355">
    <property type="entry name" value="Rieske"/>
    <property type="match status" value="1"/>
</dbReference>
<dbReference type="PROSITE" id="PS51257">
    <property type="entry name" value="PROKAR_LIPOPROTEIN"/>
    <property type="match status" value="1"/>
</dbReference>
<keyword evidence="4" id="KW-0411">Iron-sulfur</keyword>
<dbReference type="CDD" id="cd03467">
    <property type="entry name" value="Rieske"/>
    <property type="match status" value="1"/>
</dbReference>
<dbReference type="InterPro" id="IPR017941">
    <property type="entry name" value="Rieske_2Fe-2S"/>
</dbReference>
<gene>
    <name evidence="7" type="ORF">PY092_17955</name>
</gene>
<evidence type="ECO:0000313" key="8">
    <source>
        <dbReference type="Proteomes" id="UP001221366"/>
    </source>
</evidence>
<evidence type="ECO:0000256" key="3">
    <source>
        <dbReference type="ARBA" id="ARBA00023004"/>
    </source>
</evidence>
<keyword evidence="1" id="KW-0001">2Fe-2S</keyword>
<comment type="caution">
    <text evidence="7">The sequence shown here is derived from an EMBL/GenBank/DDBJ whole genome shotgun (WGS) entry which is preliminary data.</text>
</comment>
<reference evidence="7 8" key="1">
    <citation type="submission" date="2023-03" db="EMBL/GenBank/DDBJ databases">
        <title>Muricauda XX sp. nov. and Muricauda XXX sp. nov., two novel species isolated from Okinawa Trough.</title>
        <authorList>
            <person name="Cao W."/>
            <person name="Deng X."/>
        </authorList>
    </citation>
    <scope>NUCLEOTIDE SEQUENCE [LARGE SCALE GENOMIC DNA]</scope>
    <source>
        <strain evidence="7 8">334s03</strain>
    </source>
</reference>
<dbReference type="InterPro" id="IPR036922">
    <property type="entry name" value="Rieske_2Fe-2S_sf"/>
</dbReference>